<dbReference type="PANTHER" id="PTHR33490">
    <property type="entry name" value="BLR5614 PROTEIN-RELATED"/>
    <property type="match status" value="1"/>
</dbReference>
<proteinExistence type="predicted"/>
<organism evidence="3 4">
    <name type="scientific">Alloacidobacterium dinghuense</name>
    <dbReference type="NCBI Taxonomy" id="2763107"/>
    <lineage>
        <taxon>Bacteria</taxon>
        <taxon>Pseudomonadati</taxon>
        <taxon>Acidobacteriota</taxon>
        <taxon>Terriglobia</taxon>
        <taxon>Terriglobales</taxon>
        <taxon>Acidobacteriaceae</taxon>
        <taxon>Alloacidobacterium</taxon>
    </lineage>
</organism>
<dbReference type="SUPFAM" id="SSF54001">
    <property type="entry name" value="Cysteine proteinases"/>
    <property type="match status" value="1"/>
</dbReference>
<accession>A0A7G8BL79</accession>
<dbReference type="InterPro" id="IPR002931">
    <property type="entry name" value="Transglutaminase-like"/>
</dbReference>
<dbReference type="AlphaFoldDB" id="A0A7G8BL79"/>
<feature type="region of interest" description="Disordered" evidence="1">
    <location>
        <begin position="307"/>
        <end position="329"/>
    </location>
</feature>
<dbReference type="InterPro" id="IPR013589">
    <property type="entry name" value="Bac_transglu_N"/>
</dbReference>
<evidence type="ECO:0000256" key="1">
    <source>
        <dbReference type="SAM" id="MobiDB-lite"/>
    </source>
</evidence>
<dbReference type="SMART" id="SM00460">
    <property type="entry name" value="TGc"/>
    <property type="match status" value="1"/>
</dbReference>
<feature type="compositionally biased region" description="Low complexity" evidence="1">
    <location>
        <begin position="317"/>
        <end position="329"/>
    </location>
</feature>
<keyword evidence="4" id="KW-1185">Reference proteome</keyword>
<feature type="domain" description="Transglutaminase-like" evidence="2">
    <location>
        <begin position="172"/>
        <end position="240"/>
    </location>
</feature>
<dbReference type="Pfam" id="PF08379">
    <property type="entry name" value="Bact_transglu_N"/>
    <property type="match status" value="1"/>
</dbReference>
<dbReference type="InterPro" id="IPR038765">
    <property type="entry name" value="Papain-like_cys_pep_sf"/>
</dbReference>
<evidence type="ECO:0000313" key="3">
    <source>
        <dbReference type="EMBL" id="QNI33299.1"/>
    </source>
</evidence>
<evidence type="ECO:0000313" key="4">
    <source>
        <dbReference type="Proteomes" id="UP000515312"/>
    </source>
</evidence>
<evidence type="ECO:0000259" key="2">
    <source>
        <dbReference type="SMART" id="SM00460"/>
    </source>
</evidence>
<dbReference type="Pfam" id="PF01841">
    <property type="entry name" value="Transglut_core"/>
    <property type="match status" value="1"/>
</dbReference>
<dbReference type="Gene3D" id="3.10.620.30">
    <property type="match status" value="1"/>
</dbReference>
<protein>
    <submittedName>
        <fullName evidence="3">Transglutaminase family protein</fullName>
    </submittedName>
</protein>
<sequence length="329" mass="37451">MPFYSVRHLTKFVYSNPVNESVSEVRMHPRNDSNQRCLSFSLSVSPRCRVFSYRDHLGNHVHHFDIPGQHEQLVMISESLVEHQPLSNIPSFLAPDAWKELDVLVAAGDYWEMLLPSEFATPTTALQDLAKRLNVVRRDDPLMMLHELNAKLYEYFSYAPRSTSVDSPIDEALTTREGVCQDFAHVMIALVRSLGIPCRYVSGYLHHRKQDHDRSTHDATHAWVEAFLPHLGWVGFDPTNYLIASDRHIRTALGRDYADVPPSKGIFRGRANGQLFVAVRVEASDRALSLDQEMPIPEDWTMLVEKAQAPPPPPAEPLLLIQAQQQQQQ</sequence>
<dbReference type="KEGG" id="adin:H7849_04880"/>
<name>A0A7G8BL79_9BACT</name>
<dbReference type="Proteomes" id="UP000515312">
    <property type="component" value="Chromosome"/>
</dbReference>
<reference evidence="3 4" key="1">
    <citation type="submission" date="2020-08" db="EMBL/GenBank/DDBJ databases">
        <title>Edaphobacter telluris sp. nov. and Acidobacterium dinghuensis sp. nov., two acidobacteria isolated from forest soil.</title>
        <authorList>
            <person name="Fu J."/>
            <person name="Qiu L."/>
        </authorList>
    </citation>
    <scope>NUCLEOTIDE SEQUENCE [LARGE SCALE GENOMIC DNA]</scope>
    <source>
        <strain evidence="3">4Y35</strain>
    </source>
</reference>
<dbReference type="RefSeq" id="WP_186744621.1">
    <property type="nucleotide sequence ID" value="NZ_CP060394.1"/>
</dbReference>
<dbReference type="EMBL" id="CP060394">
    <property type="protein sequence ID" value="QNI33299.1"/>
    <property type="molecule type" value="Genomic_DNA"/>
</dbReference>
<gene>
    <name evidence="3" type="ORF">H7849_04880</name>
</gene>
<dbReference type="PANTHER" id="PTHR33490:SF6">
    <property type="entry name" value="SLL1049 PROTEIN"/>
    <property type="match status" value="1"/>
</dbReference>